<dbReference type="Gene3D" id="3.40.50.620">
    <property type="entry name" value="HUPs"/>
    <property type="match status" value="1"/>
</dbReference>
<dbReference type="InterPro" id="IPR001412">
    <property type="entry name" value="aa-tRNA-synth_I_CS"/>
</dbReference>
<dbReference type="STRING" id="287098.SAMN05421665_0744"/>
<evidence type="ECO:0000256" key="3">
    <source>
        <dbReference type="ARBA" id="ARBA00022741"/>
    </source>
</evidence>
<dbReference type="EMBL" id="FTPR01000001">
    <property type="protein sequence ID" value="SIT78272.1"/>
    <property type="molecule type" value="Genomic_DNA"/>
</dbReference>
<dbReference type="InterPro" id="IPR020058">
    <property type="entry name" value="Glu/Gln-tRNA-synth_Ib_cat-dom"/>
</dbReference>
<evidence type="ECO:0000256" key="7">
    <source>
        <dbReference type="RuleBase" id="RU363037"/>
    </source>
</evidence>
<dbReference type="GO" id="GO:0005829">
    <property type="term" value="C:cytosol"/>
    <property type="evidence" value="ECO:0007669"/>
    <property type="project" value="TreeGrafter"/>
</dbReference>
<keyword evidence="3 7" id="KW-0547">Nucleotide-binding</keyword>
<dbReference type="Proteomes" id="UP000186997">
    <property type="component" value="Unassembled WGS sequence"/>
</dbReference>
<protein>
    <submittedName>
        <fullName evidence="9">Glutamyl-Q tRNA(Asp) synthetase</fullName>
    </submittedName>
</protein>
<feature type="domain" description="Glutamyl/glutaminyl-tRNA synthetase class Ib catalytic" evidence="8">
    <location>
        <begin position="2"/>
        <end position="260"/>
    </location>
</feature>
<dbReference type="SUPFAM" id="SSF52374">
    <property type="entry name" value="Nucleotidylyl transferase"/>
    <property type="match status" value="1"/>
</dbReference>
<keyword evidence="4" id="KW-0862">Zinc</keyword>
<evidence type="ECO:0000313" key="9">
    <source>
        <dbReference type="EMBL" id="SIT78272.1"/>
    </source>
</evidence>
<dbReference type="PROSITE" id="PS00178">
    <property type="entry name" value="AA_TRNA_LIGASE_I"/>
    <property type="match status" value="1"/>
</dbReference>
<keyword evidence="2" id="KW-0479">Metal-binding</keyword>
<dbReference type="AlphaFoldDB" id="A0A1R3WKC1"/>
<evidence type="ECO:0000259" key="8">
    <source>
        <dbReference type="Pfam" id="PF00749"/>
    </source>
</evidence>
<dbReference type="InterPro" id="IPR049940">
    <property type="entry name" value="GluQ/Sye"/>
</dbReference>
<name>A0A1R3WKC1_9RHOB</name>
<dbReference type="OrthoDB" id="9807503at2"/>
<keyword evidence="1 7" id="KW-0436">Ligase</keyword>
<evidence type="ECO:0000256" key="6">
    <source>
        <dbReference type="ARBA" id="ARBA00023146"/>
    </source>
</evidence>
<dbReference type="PRINTS" id="PR00987">
    <property type="entry name" value="TRNASYNTHGLU"/>
</dbReference>
<reference evidence="10" key="1">
    <citation type="submission" date="2017-01" db="EMBL/GenBank/DDBJ databases">
        <authorList>
            <person name="Varghese N."/>
            <person name="Submissions S."/>
        </authorList>
    </citation>
    <scope>NUCLEOTIDE SEQUENCE [LARGE SCALE GENOMIC DNA]</scope>
    <source>
        <strain evidence="10">DSM 29591</strain>
    </source>
</reference>
<dbReference type="PANTHER" id="PTHR43311">
    <property type="entry name" value="GLUTAMATE--TRNA LIGASE"/>
    <property type="match status" value="1"/>
</dbReference>
<gene>
    <name evidence="9" type="ORF">SAMN05421665_0744</name>
</gene>
<evidence type="ECO:0000256" key="1">
    <source>
        <dbReference type="ARBA" id="ARBA00022598"/>
    </source>
</evidence>
<dbReference type="PANTHER" id="PTHR43311:SF1">
    <property type="entry name" value="GLUTAMYL-Q TRNA(ASP) SYNTHETASE"/>
    <property type="match status" value="1"/>
</dbReference>
<dbReference type="GO" id="GO:0006424">
    <property type="term" value="P:glutamyl-tRNA aminoacylation"/>
    <property type="evidence" value="ECO:0007669"/>
    <property type="project" value="TreeGrafter"/>
</dbReference>
<organism evidence="9 10">
    <name type="scientific">Yoonia rosea</name>
    <dbReference type="NCBI Taxonomy" id="287098"/>
    <lineage>
        <taxon>Bacteria</taxon>
        <taxon>Pseudomonadati</taxon>
        <taxon>Pseudomonadota</taxon>
        <taxon>Alphaproteobacteria</taxon>
        <taxon>Rhodobacterales</taxon>
        <taxon>Paracoccaceae</taxon>
        <taxon>Yoonia</taxon>
    </lineage>
</organism>
<comment type="similarity">
    <text evidence="7">Belongs to the class-I aminoacyl-tRNA synthetase family.</text>
</comment>
<sequence length="274" mass="29955">MLTRFAPSPTGPLHLGHAYSALTVWQVARDLGGTALLRIEDTDSTRVRPAHEAGIYEDLAWLSLTWPTPVRRQSDHYAEYDAVLEHLGDAGLIYPCSCTRRQIADAGAKPGADGLVYPGTCRHRSMADAQPGDGLRLDIAKALARIDGPLGYDETGATTSQNITDDLLLGTIGDPILRRKDTGDPAYHLACVVDDALQGITHVVRGMDLRDLTPLHVLIQALLDYPTPVYHHHPLITDADGKRLAKIDHAKALAKYRAEGLSVQDIKHMIGWRD</sequence>
<keyword evidence="5 7" id="KW-0067">ATP-binding</keyword>
<keyword evidence="6 7" id="KW-0030">Aminoacyl-tRNA synthetase</keyword>
<dbReference type="InterPro" id="IPR014729">
    <property type="entry name" value="Rossmann-like_a/b/a_fold"/>
</dbReference>
<keyword evidence="10" id="KW-1185">Reference proteome</keyword>
<evidence type="ECO:0000256" key="4">
    <source>
        <dbReference type="ARBA" id="ARBA00022833"/>
    </source>
</evidence>
<dbReference type="InterPro" id="IPR000924">
    <property type="entry name" value="Glu/Gln-tRNA-synth"/>
</dbReference>
<evidence type="ECO:0000313" key="10">
    <source>
        <dbReference type="Proteomes" id="UP000186997"/>
    </source>
</evidence>
<proteinExistence type="inferred from homology"/>
<accession>A0A1R3WKC1</accession>
<evidence type="ECO:0000256" key="2">
    <source>
        <dbReference type="ARBA" id="ARBA00022723"/>
    </source>
</evidence>
<dbReference type="GO" id="GO:0004818">
    <property type="term" value="F:glutamate-tRNA ligase activity"/>
    <property type="evidence" value="ECO:0007669"/>
    <property type="project" value="TreeGrafter"/>
</dbReference>
<dbReference type="GO" id="GO:0005524">
    <property type="term" value="F:ATP binding"/>
    <property type="evidence" value="ECO:0007669"/>
    <property type="project" value="UniProtKB-KW"/>
</dbReference>
<dbReference type="RefSeq" id="WP_076658414.1">
    <property type="nucleotide sequence ID" value="NZ_FTPR01000001.1"/>
</dbReference>
<dbReference type="Pfam" id="PF00749">
    <property type="entry name" value="tRNA-synt_1c"/>
    <property type="match status" value="1"/>
</dbReference>
<dbReference type="NCBIfam" id="NF004315">
    <property type="entry name" value="PRK05710.1-4"/>
    <property type="match status" value="1"/>
</dbReference>
<keyword evidence="7" id="KW-0648">Protein biosynthesis</keyword>
<evidence type="ECO:0000256" key="5">
    <source>
        <dbReference type="ARBA" id="ARBA00022840"/>
    </source>
</evidence>